<dbReference type="AlphaFoldDB" id="A0A9R1C9E1"/>
<keyword evidence="1" id="KW-0472">Membrane</keyword>
<keyword evidence="1" id="KW-1133">Transmembrane helix</keyword>
<dbReference type="CDD" id="cd14948">
    <property type="entry name" value="BACON"/>
    <property type="match status" value="1"/>
</dbReference>
<evidence type="ECO:0008006" key="4">
    <source>
        <dbReference type="Google" id="ProtNLM"/>
    </source>
</evidence>
<reference evidence="2" key="1">
    <citation type="journal article" date="2022" name="Int. J. Syst. Evol. Microbiol.">
        <title>Prevotella lacticifex sp. nov., isolated from the rumen of cows.</title>
        <authorList>
            <person name="Shinkai T."/>
            <person name="Ikeyama N."/>
            <person name="Kumagai M."/>
            <person name="Ohmori H."/>
            <person name="Sakamoto M."/>
            <person name="Ohkuma M."/>
            <person name="Mitsumori M."/>
        </authorList>
    </citation>
    <scope>NUCLEOTIDE SEQUENCE</scope>
    <source>
        <strain evidence="2">R5076</strain>
    </source>
</reference>
<evidence type="ECO:0000313" key="2">
    <source>
        <dbReference type="EMBL" id="GJG58412.1"/>
    </source>
</evidence>
<feature type="transmembrane region" description="Helical" evidence="1">
    <location>
        <begin position="61"/>
        <end position="79"/>
    </location>
</feature>
<comment type="caution">
    <text evidence="2">The sequence shown here is derived from an EMBL/GenBank/DDBJ whole genome shotgun (WGS) entry which is preliminary data.</text>
</comment>
<evidence type="ECO:0000256" key="1">
    <source>
        <dbReference type="SAM" id="Phobius"/>
    </source>
</evidence>
<dbReference type="Proteomes" id="UP000825483">
    <property type="component" value="Unassembled WGS sequence"/>
</dbReference>
<dbReference type="RefSeq" id="WP_223929288.1">
    <property type="nucleotide sequence ID" value="NZ_BPTU01000001.1"/>
</dbReference>
<dbReference type="GeneID" id="72467555"/>
<keyword evidence="1" id="KW-0812">Transmembrane</keyword>
<protein>
    <recommendedName>
        <fullName evidence="4">BACON domain-containing protein</fullName>
    </recommendedName>
</protein>
<dbReference type="InterPro" id="IPR036280">
    <property type="entry name" value="Multihaem_cyt_sf"/>
</dbReference>
<keyword evidence="3" id="KW-1185">Reference proteome</keyword>
<organism evidence="2 3">
    <name type="scientific">Prevotella lacticifex</name>
    <dbReference type="NCBI Taxonomy" id="2854755"/>
    <lineage>
        <taxon>Bacteria</taxon>
        <taxon>Pseudomonadati</taxon>
        <taxon>Bacteroidota</taxon>
        <taxon>Bacteroidia</taxon>
        <taxon>Bacteroidales</taxon>
        <taxon>Prevotellaceae</taxon>
        <taxon>Prevotella</taxon>
    </lineage>
</organism>
<gene>
    <name evidence="2" type="ORF">PRLR5076_12630</name>
</gene>
<name>A0A9R1C9E1_9BACT</name>
<dbReference type="InterPro" id="IPR013783">
    <property type="entry name" value="Ig-like_fold"/>
</dbReference>
<dbReference type="InterPro" id="IPR024361">
    <property type="entry name" value="BACON"/>
</dbReference>
<accession>A0A9R1C9E1</accession>
<evidence type="ECO:0000313" key="3">
    <source>
        <dbReference type="Proteomes" id="UP000825483"/>
    </source>
</evidence>
<dbReference type="Gene3D" id="2.60.40.10">
    <property type="entry name" value="Immunoglobulins"/>
    <property type="match status" value="2"/>
</dbReference>
<sequence>MKECPKCHKHYDDSMNFCTDCGVALNKVSNQVAVSQSCTSSNRTTETSTVRPRKGGCLKKVIICIVVLAVAFVGFIHYVNNAATYLRVEPNQLVASKGGGKIKVDVDYDGYVWTINHAPDWIDIDENENSFEVSVGKNLTGSRREGTITVQSGKLLAQVAIVQSGVATVVRGSKSNLKFGKSGGSQTVSVETDGCELSAESSDFIQTSFSDGGDLIVRVSSNSDEYRAGQVRVYEDNQSWTINVEQGGKCSSCHGTGKISCTWCSGMGTVGYGMFTSTCMSCGGNGSYRCGMCQGTGVRE</sequence>
<proteinExistence type="predicted"/>
<dbReference type="EMBL" id="BPUB01000001">
    <property type="protein sequence ID" value="GJG58412.1"/>
    <property type="molecule type" value="Genomic_DNA"/>
</dbReference>
<dbReference type="SUPFAM" id="SSF48695">
    <property type="entry name" value="Multiheme cytochromes"/>
    <property type="match status" value="1"/>
</dbReference>